<dbReference type="Proteomes" id="UP000026994">
    <property type="component" value="Segment"/>
</dbReference>
<protein>
    <submittedName>
        <fullName evidence="1">Uncharacterized protein</fullName>
    </submittedName>
</protein>
<organism evidence="1 2">
    <name type="scientific">Listeria phage LP-064</name>
    <dbReference type="NCBI Taxonomy" id="1458853"/>
    <lineage>
        <taxon>Viruses</taxon>
        <taxon>Duplodnaviria</taxon>
        <taxon>Heunggongvirae</taxon>
        <taxon>Uroviricota</taxon>
        <taxon>Caudoviricetes</taxon>
        <taxon>Herelleviridae</taxon>
        <taxon>Jasinskavirinae</taxon>
        <taxon>Pecentumvirus</taxon>
        <taxon>Pecentumvirus LP064</taxon>
    </lineage>
</organism>
<accession>A0A059T5K1</accession>
<dbReference type="EMBL" id="KJ094029">
    <property type="protein sequence ID" value="AHL19028.1"/>
    <property type="molecule type" value="Genomic_DNA"/>
</dbReference>
<reference evidence="1 2" key="1">
    <citation type="journal article" date="2014" name="Appl. Environ. Microbiol.">
        <title>Comparative genomic and morphological analysis of Listeria phages isolated from farm environments.</title>
        <authorList>
            <person name="Denes T."/>
            <person name="Vongkamjan K."/>
            <person name="Ackermann H.W."/>
            <person name="Moreno Switt A.I."/>
            <person name="Wiedmann M."/>
            <person name="den Bakker H.C."/>
        </authorList>
    </citation>
    <scope>NUCLEOTIDE SEQUENCE [LARGE SCALE GENOMIC DNA]</scope>
</reference>
<sequence>MADVFGYNDFLTEMGIKSVRGNATTEQLRQDSSYIVEDIKRAFDFKLYNNELTGENNMVNVTNKPLSLVVFLADNKSKVLFYDSVNFTSKKARDWKPFHAIFKNGKTYIVQDNSNFALTFVIKNGTIIKERKAPKNSGLIFLERLAEGDL</sequence>
<evidence type="ECO:0000313" key="2">
    <source>
        <dbReference type="Proteomes" id="UP000026994"/>
    </source>
</evidence>
<keyword evidence="2" id="KW-1185">Reference proteome</keyword>
<gene>
    <name evidence="1" type="ORF">LP064_008</name>
</gene>
<evidence type="ECO:0000313" key="1">
    <source>
        <dbReference type="EMBL" id="AHL19028.1"/>
    </source>
</evidence>
<name>A0A059T5K1_9CAUD</name>
<proteinExistence type="predicted"/>